<comment type="caution">
    <text evidence="7">The sequence shown here is derived from an EMBL/GenBank/DDBJ whole genome shotgun (WGS) entry which is preliminary data.</text>
</comment>
<dbReference type="InterPro" id="IPR029058">
    <property type="entry name" value="AB_hydrolase_fold"/>
</dbReference>
<gene>
    <name evidence="7" type="ORF">THAR02_04919</name>
</gene>
<comment type="similarity">
    <text evidence="1">Belongs to the esterase D family.</text>
</comment>
<dbReference type="GO" id="GO:0005829">
    <property type="term" value="C:cytosol"/>
    <property type="evidence" value="ECO:0007669"/>
    <property type="project" value="TreeGrafter"/>
</dbReference>
<reference evidence="8" key="1">
    <citation type="journal article" date="2015" name="Genome Announc.">
        <title>Draft whole-genome sequence of the biocontrol agent Trichoderma harzianum T6776.</title>
        <authorList>
            <person name="Baroncelli R."/>
            <person name="Piaggeschi G."/>
            <person name="Fiorini L."/>
            <person name="Bertolini E."/>
            <person name="Zapparata A."/>
            <person name="Pe M.E."/>
            <person name="Sarrocco S."/>
            <person name="Vannacci G."/>
        </authorList>
    </citation>
    <scope>NUCLEOTIDE SEQUENCE [LARGE SCALE GENOMIC DNA]</scope>
    <source>
        <strain evidence="8">T6776</strain>
    </source>
</reference>
<dbReference type="OMA" id="GWQDVYQ"/>
<feature type="active site" description="Charge relay system" evidence="6">
    <location>
        <position position="216"/>
    </location>
</feature>
<evidence type="ECO:0000256" key="6">
    <source>
        <dbReference type="PIRSR" id="PIRSR614186-1"/>
    </source>
</evidence>
<organism evidence="7 8">
    <name type="scientific">Trichoderma harzianum</name>
    <name type="common">Hypocrea lixii</name>
    <dbReference type="NCBI Taxonomy" id="5544"/>
    <lineage>
        <taxon>Eukaryota</taxon>
        <taxon>Fungi</taxon>
        <taxon>Dikarya</taxon>
        <taxon>Ascomycota</taxon>
        <taxon>Pezizomycotina</taxon>
        <taxon>Sordariomycetes</taxon>
        <taxon>Hypocreomycetidae</taxon>
        <taxon>Hypocreales</taxon>
        <taxon>Hypocreaceae</taxon>
        <taxon>Trichoderma</taxon>
    </lineage>
</organism>
<dbReference type="SUPFAM" id="SSF53474">
    <property type="entry name" value="alpha/beta-Hydrolases"/>
    <property type="match status" value="1"/>
</dbReference>
<dbReference type="Pfam" id="PF00756">
    <property type="entry name" value="Esterase"/>
    <property type="match status" value="1"/>
</dbReference>
<proteinExistence type="inferred from homology"/>
<dbReference type="AlphaFoldDB" id="A0A0F9XRZ2"/>
<dbReference type="InterPro" id="IPR014186">
    <property type="entry name" value="S-formylglutathione_hydrol"/>
</dbReference>
<feature type="active site" description="Charge relay system" evidence="6">
    <location>
        <position position="138"/>
    </location>
</feature>
<evidence type="ECO:0000256" key="2">
    <source>
        <dbReference type="ARBA" id="ARBA00012479"/>
    </source>
</evidence>
<sequence>MASPFTINATINSFGGRFLKLTHQSTATGTPMNLTLYLPPSAAASKPAPLLIYLSSLTCSPNNVTEKGFLHPHASSLGLGLLYPDTSPRGLDLPGEHESWDFGSAASFYIDATNELWNQTYKMELSSILGESPITGHSMGGHGALTLYIKNPGKYKSVSAFAPITNPTKCPWGQKAFSGYLGDDKEEWKKHDALELLWSWKVPINALIYVLSGTEDNFYKQGQLLPENFEKVAKEIGASGLQGYDHSYFFISTFAGDHVQHAAKALGLL</sequence>
<dbReference type="GO" id="GO:0018738">
    <property type="term" value="F:S-formylglutathione hydrolase activity"/>
    <property type="evidence" value="ECO:0007669"/>
    <property type="project" value="UniProtKB-EC"/>
</dbReference>
<keyword evidence="5 7" id="KW-0378">Hydrolase</keyword>
<evidence type="ECO:0000256" key="5">
    <source>
        <dbReference type="ARBA" id="ARBA00022801"/>
    </source>
</evidence>
<dbReference type="EMBL" id="JOKZ01000128">
    <property type="protein sequence ID" value="KKP02988.1"/>
    <property type="molecule type" value="Genomic_DNA"/>
</dbReference>
<evidence type="ECO:0000313" key="8">
    <source>
        <dbReference type="Proteomes" id="UP000034112"/>
    </source>
</evidence>
<name>A0A0F9XRZ2_TRIHA</name>
<dbReference type="EC" id="3.1.2.12" evidence="2"/>
<accession>A0A0F9XRZ2</accession>
<keyword evidence="4" id="KW-0719">Serine esterase</keyword>
<evidence type="ECO:0000256" key="3">
    <source>
        <dbReference type="ARBA" id="ARBA00016774"/>
    </source>
</evidence>
<dbReference type="PANTHER" id="PTHR10061">
    <property type="entry name" value="S-FORMYLGLUTATHIONE HYDROLASE"/>
    <property type="match status" value="1"/>
</dbReference>
<dbReference type="OrthoDB" id="420518at2759"/>
<dbReference type="GO" id="GO:0046294">
    <property type="term" value="P:formaldehyde catabolic process"/>
    <property type="evidence" value="ECO:0007669"/>
    <property type="project" value="InterPro"/>
</dbReference>
<feature type="active site" description="Charge relay system" evidence="6">
    <location>
        <position position="246"/>
    </location>
</feature>
<dbReference type="GO" id="GO:0052689">
    <property type="term" value="F:carboxylic ester hydrolase activity"/>
    <property type="evidence" value="ECO:0007669"/>
    <property type="project" value="UniProtKB-KW"/>
</dbReference>
<dbReference type="InterPro" id="IPR000801">
    <property type="entry name" value="Esterase-like"/>
</dbReference>
<evidence type="ECO:0000313" key="7">
    <source>
        <dbReference type="EMBL" id="KKP02988.1"/>
    </source>
</evidence>
<protein>
    <recommendedName>
        <fullName evidence="3">S-formylglutathione hydrolase</fullName>
        <ecNumber evidence="2">3.1.2.12</ecNumber>
    </recommendedName>
</protein>
<dbReference type="PANTHER" id="PTHR10061:SF0">
    <property type="entry name" value="S-FORMYLGLUTATHIONE HYDROLASE"/>
    <property type="match status" value="1"/>
</dbReference>
<dbReference type="Gene3D" id="3.40.50.1820">
    <property type="entry name" value="alpha/beta hydrolase"/>
    <property type="match status" value="1"/>
</dbReference>
<evidence type="ECO:0000256" key="1">
    <source>
        <dbReference type="ARBA" id="ARBA00005622"/>
    </source>
</evidence>
<evidence type="ECO:0000256" key="4">
    <source>
        <dbReference type="ARBA" id="ARBA00022487"/>
    </source>
</evidence>
<dbReference type="Proteomes" id="UP000034112">
    <property type="component" value="Unassembled WGS sequence"/>
</dbReference>